<evidence type="ECO:0000256" key="3">
    <source>
        <dbReference type="ARBA" id="ARBA00023002"/>
    </source>
</evidence>
<organism evidence="8 9">
    <name type="scientific">Aromatoleum toluolicum</name>
    <dbReference type="NCBI Taxonomy" id="90060"/>
    <lineage>
        <taxon>Bacteria</taxon>
        <taxon>Pseudomonadati</taxon>
        <taxon>Pseudomonadota</taxon>
        <taxon>Betaproteobacteria</taxon>
        <taxon>Rhodocyclales</taxon>
        <taxon>Rhodocyclaceae</taxon>
        <taxon>Aromatoleum</taxon>
    </lineage>
</organism>
<dbReference type="InterPro" id="IPR012187">
    <property type="entry name" value="Disulphide_bond_form_BdbC"/>
</dbReference>
<dbReference type="Proteomes" id="UP000634522">
    <property type="component" value="Unassembled WGS sequence"/>
</dbReference>
<dbReference type="Gene3D" id="1.20.1550.10">
    <property type="entry name" value="DsbB-like"/>
    <property type="match status" value="1"/>
</dbReference>
<dbReference type="InterPro" id="IPR023380">
    <property type="entry name" value="DsbB-like_sf"/>
</dbReference>
<evidence type="ECO:0000256" key="2">
    <source>
        <dbReference type="ARBA" id="ARBA00022982"/>
    </source>
</evidence>
<accession>A0ABX1NJE0</accession>
<evidence type="ECO:0000313" key="8">
    <source>
        <dbReference type="EMBL" id="NMF99280.1"/>
    </source>
</evidence>
<dbReference type="PANTHER" id="PTHR43469:SF1">
    <property type="entry name" value="SPBETA PROPHAGE-DERIVED DISULFIDE BOND FORMATION PROTEIN B"/>
    <property type="match status" value="1"/>
</dbReference>
<proteinExistence type="predicted"/>
<evidence type="ECO:0000256" key="6">
    <source>
        <dbReference type="ARBA" id="ARBA00023284"/>
    </source>
</evidence>
<keyword evidence="5" id="KW-0143">Chaperone</keyword>
<protein>
    <submittedName>
        <fullName evidence="8">Disulfide bond formation protein B</fullName>
    </submittedName>
</protein>
<evidence type="ECO:0000256" key="1">
    <source>
        <dbReference type="ARBA" id="ARBA00022448"/>
    </source>
</evidence>
<evidence type="ECO:0000256" key="5">
    <source>
        <dbReference type="ARBA" id="ARBA00023186"/>
    </source>
</evidence>
<feature type="transmembrane region" description="Helical" evidence="7">
    <location>
        <begin position="120"/>
        <end position="144"/>
    </location>
</feature>
<keyword evidence="7" id="KW-0812">Transmembrane</keyword>
<sequence>MNIHRRSTEEDLFGLTWALILMCWSIAGLSVIGALALSEMLRIVPCVICWYLRIFMFPLVPILMVGIFLFDRKVVYYALPLAGVGWLVSVVHLLLITAAAPGEAAACTRIMPCTETQIMWSGFAAIPLLWVAAFSIINVLLLAAHFKRPSDPKYAG</sequence>
<dbReference type="SUPFAM" id="SSF158442">
    <property type="entry name" value="DsbB-like"/>
    <property type="match status" value="1"/>
</dbReference>
<feature type="transmembrane region" description="Helical" evidence="7">
    <location>
        <begin position="12"/>
        <end position="38"/>
    </location>
</feature>
<keyword evidence="6" id="KW-0676">Redox-active center</keyword>
<comment type="caution">
    <text evidence="8">The sequence shown here is derived from an EMBL/GenBank/DDBJ whole genome shotgun (WGS) entry which is preliminary data.</text>
</comment>
<feature type="transmembrane region" description="Helical" evidence="7">
    <location>
        <begin position="77"/>
        <end position="100"/>
    </location>
</feature>
<keyword evidence="2" id="KW-0249">Electron transport</keyword>
<gene>
    <name evidence="8" type="ORF">GPA27_18025</name>
</gene>
<keyword evidence="7" id="KW-1133">Transmembrane helix</keyword>
<keyword evidence="7" id="KW-0472">Membrane</keyword>
<keyword evidence="3" id="KW-0560">Oxidoreductase</keyword>
<feature type="transmembrane region" description="Helical" evidence="7">
    <location>
        <begin position="50"/>
        <end position="70"/>
    </location>
</feature>
<keyword evidence="9" id="KW-1185">Reference proteome</keyword>
<keyword evidence="1" id="KW-0813">Transport</keyword>
<name>A0ABX1NJE0_9RHOO</name>
<dbReference type="RefSeq" id="WP_169141886.1">
    <property type="nucleotide sequence ID" value="NZ_WTVS01000041.1"/>
</dbReference>
<reference evidence="8 9" key="1">
    <citation type="submission" date="2019-12" db="EMBL/GenBank/DDBJ databases">
        <title>Comparative genomics gives insights into the taxonomy of the Azoarcus-Aromatoleum group and reveals separate origins of nif in the plant-associated Azoarcus and non-plant-associated Aromatoleum sub-groups.</title>
        <authorList>
            <person name="Lafos M."/>
            <person name="Maluk M."/>
            <person name="Batista M."/>
            <person name="Junghare M."/>
            <person name="Carmona M."/>
            <person name="Faoro H."/>
            <person name="Cruz L.M."/>
            <person name="Battistoni F."/>
            <person name="De Souza E."/>
            <person name="Pedrosa F."/>
            <person name="Chen W.-M."/>
            <person name="Poole P.S."/>
            <person name="Dixon R.A."/>
            <person name="James E.K."/>
        </authorList>
    </citation>
    <scope>NUCLEOTIDE SEQUENCE [LARGE SCALE GENOMIC DNA]</scope>
    <source>
        <strain evidence="8 9">T</strain>
    </source>
</reference>
<evidence type="ECO:0000313" key="9">
    <source>
        <dbReference type="Proteomes" id="UP000634522"/>
    </source>
</evidence>
<dbReference type="PANTHER" id="PTHR43469">
    <property type="entry name" value="DISULFIDE FORMATION PROTEIN-RELATED"/>
    <property type="match status" value="1"/>
</dbReference>
<evidence type="ECO:0000256" key="7">
    <source>
        <dbReference type="SAM" id="Phobius"/>
    </source>
</evidence>
<dbReference type="EMBL" id="WTVS01000041">
    <property type="protein sequence ID" value="NMF99280.1"/>
    <property type="molecule type" value="Genomic_DNA"/>
</dbReference>
<evidence type="ECO:0000256" key="4">
    <source>
        <dbReference type="ARBA" id="ARBA00023157"/>
    </source>
</evidence>
<keyword evidence="4" id="KW-1015">Disulfide bond</keyword>